<dbReference type="Proteomes" id="UP000239352">
    <property type="component" value="Unassembled WGS sequence"/>
</dbReference>
<dbReference type="STRING" id="1050202.GCA_000384035_00689"/>
<name>A0A2T0H0A9_ACTMO</name>
<dbReference type="RefSeq" id="WP_106112368.1">
    <property type="nucleotide sequence ID" value="NZ_PVSR01000002.1"/>
</dbReference>
<dbReference type="InParanoid" id="A0A2T0H0A9"/>
<evidence type="ECO:0000313" key="1">
    <source>
        <dbReference type="EMBL" id="PRW64795.1"/>
    </source>
</evidence>
<keyword evidence="2" id="KW-1185">Reference proteome</keyword>
<evidence type="ECO:0000313" key="2">
    <source>
        <dbReference type="Proteomes" id="UP000239352"/>
    </source>
</evidence>
<reference evidence="1 2" key="1">
    <citation type="submission" date="2018-03" db="EMBL/GenBank/DDBJ databases">
        <title>Actinopolyspora mortivallis from Sahara, screening for active biomolecules.</title>
        <authorList>
            <person name="Selama O."/>
            <person name="Wellington E.M.H."/>
            <person name="Hacene H."/>
        </authorList>
    </citation>
    <scope>NUCLEOTIDE SEQUENCE [LARGE SCALE GENOMIC DNA]</scope>
    <source>
        <strain evidence="1 2">M5A</strain>
    </source>
</reference>
<sequence length="189" mass="21020">MQQLEHAARALGWNGHLVSDLEVLGSRFTAVTRLLFDVHQWRTAHGWPPESDPARIRSWAEEDTHDRVPVPAVELVGLLVRVSKARKAPRACGTLITVAPCAAVLPGNHPYRPWALTELDYYGIGAVTAHRGGPAELVLAPEDRRTEFGTSLFERWLWELLYERLLRHHPENTGNAGVVVDGNTAARSD</sequence>
<comment type="caution">
    <text evidence="1">The sequence shown here is derived from an EMBL/GenBank/DDBJ whole genome shotgun (WGS) entry which is preliminary data.</text>
</comment>
<organism evidence="1 2">
    <name type="scientific">Actinopolyspora mortivallis</name>
    <dbReference type="NCBI Taxonomy" id="33906"/>
    <lineage>
        <taxon>Bacteria</taxon>
        <taxon>Bacillati</taxon>
        <taxon>Actinomycetota</taxon>
        <taxon>Actinomycetes</taxon>
        <taxon>Actinopolysporales</taxon>
        <taxon>Actinopolysporaceae</taxon>
        <taxon>Actinopolyspora</taxon>
    </lineage>
</organism>
<dbReference type="AlphaFoldDB" id="A0A2T0H0A9"/>
<gene>
    <name evidence="1" type="ORF">CEP50_02960</name>
</gene>
<accession>A0A2T0H0A9</accession>
<dbReference type="EMBL" id="PVSR01000002">
    <property type="protein sequence ID" value="PRW64795.1"/>
    <property type="molecule type" value="Genomic_DNA"/>
</dbReference>
<protein>
    <submittedName>
        <fullName evidence="1">Uncharacterized protein</fullName>
    </submittedName>
</protein>
<proteinExistence type="predicted"/>